<dbReference type="Proteomes" id="UP000027937">
    <property type="component" value="Unassembled WGS sequence"/>
</dbReference>
<name>A0ABR4TGX7_CLOHA</name>
<evidence type="ECO:0000313" key="1">
    <source>
        <dbReference type="EMBL" id="KEI18264.1"/>
    </source>
</evidence>
<proteinExistence type="predicted"/>
<accession>A0ABR4TGX7</accession>
<reference evidence="1 2" key="1">
    <citation type="submission" date="2014-02" db="EMBL/GenBank/DDBJ databases">
        <title>Plasmidome dynamics in the species complex Clostridium novyi sensu lato converts strains of independent lineages into distinctly different pathogens.</title>
        <authorList>
            <person name="Skarin H."/>
            <person name="Segerman B."/>
        </authorList>
    </citation>
    <scope>NUCLEOTIDE SEQUENCE [LARGE SCALE GENOMIC DNA]</scope>
    <source>
        <strain evidence="1 2">NCTC 9693</strain>
    </source>
</reference>
<evidence type="ECO:0000313" key="2">
    <source>
        <dbReference type="Proteomes" id="UP000027937"/>
    </source>
</evidence>
<gene>
    <name evidence="1" type="ORF">Z960_03890</name>
</gene>
<comment type="caution">
    <text evidence="1">The sequence shown here is derived from an EMBL/GenBank/DDBJ whole genome shotgun (WGS) entry which is preliminary data.</text>
</comment>
<sequence length="63" mass="7392">MTKGDLIITDKDKYIVINHREVFSFELLNILILEDINEGITKKYKEKIIKIVSKNKWGIGENK</sequence>
<organism evidence="1 2">
    <name type="scientific">Clostridium haemolyticum NCTC 9693</name>
    <dbReference type="NCBI Taxonomy" id="1443114"/>
    <lineage>
        <taxon>Bacteria</taxon>
        <taxon>Bacillati</taxon>
        <taxon>Bacillota</taxon>
        <taxon>Clostridia</taxon>
        <taxon>Eubacteriales</taxon>
        <taxon>Clostridiaceae</taxon>
        <taxon>Clostridium</taxon>
    </lineage>
</organism>
<dbReference type="EMBL" id="JENX01000026">
    <property type="protein sequence ID" value="KEI18264.1"/>
    <property type="molecule type" value="Genomic_DNA"/>
</dbReference>
<keyword evidence="2" id="KW-1185">Reference proteome</keyword>
<protein>
    <submittedName>
        <fullName evidence="1">Uncharacterized protein</fullName>
    </submittedName>
</protein>
<dbReference type="RefSeq" id="WP_039228129.1">
    <property type="nucleotide sequence ID" value="NZ_JENX01000026.1"/>
</dbReference>